<dbReference type="InterPro" id="IPR008266">
    <property type="entry name" value="Tyr_kinase_AS"/>
</dbReference>
<dbReference type="Gene3D" id="3.30.200.20">
    <property type="entry name" value="Phosphorylase Kinase, domain 1"/>
    <property type="match status" value="1"/>
</dbReference>
<feature type="domain" description="Ig-like" evidence="14">
    <location>
        <begin position="581"/>
        <end position="667"/>
    </location>
</feature>
<gene>
    <name evidence="15" type="ORF">KUTeg_013577</name>
</gene>
<evidence type="ECO:0000256" key="11">
    <source>
        <dbReference type="SAM" id="MobiDB-lite"/>
    </source>
</evidence>
<protein>
    <recommendedName>
        <fullName evidence="2">receptor protein-tyrosine kinase</fullName>
        <ecNumber evidence="2">2.7.10.1</ecNumber>
    </recommendedName>
</protein>
<keyword evidence="8" id="KW-0325">Glycoprotein</keyword>
<keyword evidence="16" id="KW-1185">Reference proteome</keyword>
<dbReference type="SUPFAM" id="SSF48726">
    <property type="entry name" value="Immunoglobulin"/>
    <property type="match status" value="7"/>
</dbReference>
<dbReference type="Pfam" id="PF07679">
    <property type="entry name" value="I-set"/>
    <property type="match status" value="3"/>
</dbReference>
<evidence type="ECO:0000256" key="12">
    <source>
        <dbReference type="SAM" id="Phobius"/>
    </source>
</evidence>
<evidence type="ECO:0000259" key="14">
    <source>
        <dbReference type="PROSITE" id="PS50835"/>
    </source>
</evidence>
<evidence type="ECO:0000256" key="9">
    <source>
        <dbReference type="ARBA" id="ARBA00023319"/>
    </source>
</evidence>
<feature type="region of interest" description="Disordered" evidence="11">
    <location>
        <begin position="738"/>
        <end position="787"/>
    </location>
</feature>
<comment type="caution">
    <text evidence="15">The sequence shown here is derived from an EMBL/GenBank/DDBJ whole genome shotgun (WGS) entry which is preliminary data.</text>
</comment>
<dbReference type="Gene3D" id="2.60.40.10">
    <property type="entry name" value="Immunoglobulins"/>
    <property type="match status" value="7"/>
</dbReference>
<dbReference type="InterPro" id="IPR013098">
    <property type="entry name" value="Ig_I-set"/>
</dbReference>
<keyword evidence="3 12" id="KW-0812">Transmembrane</keyword>
<dbReference type="InterPro" id="IPR011009">
    <property type="entry name" value="Kinase-like_dom_sf"/>
</dbReference>
<dbReference type="SMART" id="SM00409">
    <property type="entry name" value="IG"/>
    <property type="match status" value="7"/>
</dbReference>
<sequence length="1093" mass="124268">MFIISVRCQDTFYFSRKPESKDVVINRETVLYCDVSNRKHIVFSWFQSGKPITNTSRRFQEGSNLHILRVTRPEDEGPFQCIATNVTSGFSLQSKEAVLNIQWIDQVAEVELKRPKKEEIALGTDLILKCQIDGNPEPSFLWYQNKFRLFNNDRKKLLDKGSRLKISGVTAEDNGIYSCRAENVAGEKDSSVNFLLNVQAPNTPHLIESQFTKSLLRLKNQEARLDCPFVNATRVDWFSNYEKISNSSRHTIFSNGSLYFPRVRLSDEGSYRCEGLTDNRDIPAQTFTSELILSNLGDFRSDSFEPRLIRNYPIVIPLRNRFVVKVFPPSGQPTPTLRWLDKNDLEVGKTGRIHIEGNNLVFSNPQQMDSGNYTCIIENSVGEKRQNVWIIVSVPPRISKAPQPKEVEEGGNVQFSCQVTGTVYPVTTIIWMKGRELIKMGSSRHHMNKMHGILSISNVKSEDVGTYACVANTTGQKLVESSEAYLQVRKKLRFNPIPKNTFIEYKTDERITCKAEGDGHVIVNWLKNGSLNFASHVTNADGTLYFRDVKKTDEGFYTCIAHSDQQGFINATVYIAVVERPRIQTRPHNTTVLEGQTAMLHCVAIGDPRPEIKWDKNSFTDGFDYRRVTIFPNGTLKVSQVYIEDRGKYGCTANNTAGYIRMEAFLDVTSTQDMVKSSRAVDEAGFGMMKTIIIAVCSAGAYLALVIGLTAFCSYRLLMQKRNRKSLAVKSENGDISREQHELLMKDRDSESRTPFRSDSDNRSHVSGMSSHPSHSSQSQTHSQAFSRSRRGSYDSLQFPRHDLQTLGMLGRGVFGDVFLAKARAIRDGEPETLVVVKSLLTRDESLYFEYRQELDMYAKLDHPNISHVLGICRDMEPQFVISEYCDWGDLKQFLLATRSDNGRRIPRVPPLNTTQKLSMCKQVAAGMEHIANHRFVHRDLAARNVLLTSRSELKISSLSLCKDVYKGEYYQQNQNFVPLRWMPPEAAIEDDYSTKSDVWSYGVFVWEVFHLADLPYANMMDEEILKRLKVGDIQLEMSDQCPSEITDLIRKCMTDCPRDRPLFSELSIYLADMASELPVLPPVMLQPNSMAV</sequence>
<dbReference type="PRINTS" id="PR00109">
    <property type="entry name" value="TYRKINASE"/>
</dbReference>
<dbReference type="Proteomes" id="UP001217089">
    <property type="component" value="Unassembled WGS sequence"/>
</dbReference>
<dbReference type="Gene3D" id="1.10.510.10">
    <property type="entry name" value="Transferase(Phosphotransferase) domain 1"/>
    <property type="match status" value="1"/>
</dbReference>
<dbReference type="InterPro" id="IPR013783">
    <property type="entry name" value="Ig-like_fold"/>
</dbReference>
<dbReference type="Pfam" id="PF13927">
    <property type="entry name" value="Ig_3"/>
    <property type="match status" value="3"/>
</dbReference>
<dbReference type="InterPro" id="IPR003598">
    <property type="entry name" value="Ig_sub2"/>
</dbReference>
<proteinExistence type="predicted"/>
<dbReference type="InterPro" id="IPR000719">
    <property type="entry name" value="Prot_kinase_dom"/>
</dbReference>
<dbReference type="PANTHER" id="PTHR45080">
    <property type="entry name" value="CONTACTIN 5"/>
    <property type="match status" value="1"/>
</dbReference>
<dbReference type="InterPro" id="IPR050958">
    <property type="entry name" value="Cell_Adh-Cytoskel_Orgn"/>
</dbReference>
<dbReference type="InterPro" id="IPR007110">
    <property type="entry name" value="Ig-like_dom"/>
</dbReference>
<evidence type="ECO:0000256" key="10">
    <source>
        <dbReference type="PROSITE-ProRule" id="PRU10141"/>
    </source>
</evidence>
<organism evidence="15 16">
    <name type="scientific">Tegillarca granosa</name>
    <name type="common">Malaysian cockle</name>
    <name type="synonym">Anadara granosa</name>
    <dbReference type="NCBI Taxonomy" id="220873"/>
    <lineage>
        <taxon>Eukaryota</taxon>
        <taxon>Metazoa</taxon>
        <taxon>Spiralia</taxon>
        <taxon>Lophotrochozoa</taxon>
        <taxon>Mollusca</taxon>
        <taxon>Bivalvia</taxon>
        <taxon>Autobranchia</taxon>
        <taxon>Pteriomorphia</taxon>
        <taxon>Arcoida</taxon>
        <taxon>Arcoidea</taxon>
        <taxon>Arcidae</taxon>
        <taxon>Tegillarca</taxon>
    </lineage>
</organism>
<keyword evidence="9" id="KW-0393">Immunoglobulin domain</keyword>
<dbReference type="PANTHER" id="PTHR45080:SF21">
    <property type="entry name" value="INACTIVE TYROSINE-PROTEIN KINASE 7"/>
    <property type="match status" value="1"/>
</dbReference>
<dbReference type="Pfam" id="PF07714">
    <property type="entry name" value="PK_Tyr_Ser-Thr"/>
    <property type="match status" value="1"/>
</dbReference>
<feature type="domain" description="Ig-like" evidence="14">
    <location>
        <begin position="18"/>
        <end position="100"/>
    </location>
</feature>
<dbReference type="PROSITE" id="PS50011">
    <property type="entry name" value="PROTEIN_KINASE_DOM"/>
    <property type="match status" value="1"/>
</dbReference>
<dbReference type="EMBL" id="JARBDR010000657">
    <property type="protein sequence ID" value="KAJ8308703.1"/>
    <property type="molecule type" value="Genomic_DNA"/>
</dbReference>
<feature type="compositionally biased region" description="Low complexity" evidence="11">
    <location>
        <begin position="765"/>
        <end position="787"/>
    </location>
</feature>
<feature type="domain" description="Protein kinase" evidence="13">
    <location>
        <begin position="804"/>
        <end position="1071"/>
    </location>
</feature>
<dbReference type="InterPro" id="IPR036179">
    <property type="entry name" value="Ig-like_dom_sf"/>
</dbReference>
<dbReference type="SMART" id="SM00408">
    <property type="entry name" value="IGc2"/>
    <property type="match status" value="7"/>
</dbReference>
<keyword evidence="5 12" id="KW-0472">Membrane</keyword>
<dbReference type="InterPro" id="IPR003599">
    <property type="entry name" value="Ig_sub"/>
</dbReference>
<evidence type="ECO:0000256" key="2">
    <source>
        <dbReference type="ARBA" id="ARBA00011902"/>
    </source>
</evidence>
<dbReference type="PROSITE" id="PS50835">
    <property type="entry name" value="IG_LIKE"/>
    <property type="match status" value="6"/>
</dbReference>
<dbReference type="SUPFAM" id="SSF56112">
    <property type="entry name" value="Protein kinase-like (PK-like)"/>
    <property type="match status" value="1"/>
</dbReference>
<accession>A0ABQ9EU40</accession>
<keyword evidence="4 12" id="KW-1133">Transmembrane helix</keyword>
<feature type="domain" description="Ig-like" evidence="14">
    <location>
        <begin position="396"/>
        <end position="480"/>
    </location>
</feature>
<dbReference type="InterPro" id="IPR001245">
    <property type="entry name" value="Ser-Thr/Tyr_kinase_cat_dom"/>
</dbReference>
<feature type="domain" description="Ig-like" evidence="14">
    <location>
        <begin position="204"/>
        <end position="273"/>
    </location>
</feature>
<evidence type="ECO:0000256" key="4">
    <source>
        <dbReference type="ARBA" id="ARBA00022989"/>
    </source>
</evidence>
<reference evidence="15 16" key="1">
    <citation type="submission" date="2022-12" db="EMBL/GenBank/DDBJ databases">
        <title>Chromosome-level genome of Tegillarca granosa.</title>
        <authorList>
            <person name="Kim J."/>
        </authorList>
    </citation>
    <scope>NUCLEOTIDE SEQUENCE [LARGE SCALE GENOMIC DNA]</scope>
    <source>
        <strain evidence="15">Teg-2019</strain>
        <tissue evidence="15">Adductor muscle</tissue>
    </source>
</reference>
<evidence type="ECO:0000256" key="3">
    <source>
        <dbReference type="ARBA" id="ARBA00022692"/>
    </source>
</evidence>
<dbReference type="EC" id="2.7.10.1" evidence="2"/>
<keyword evidence="6" id="KW-1015">Disulfide bond</keyword>
<feature type="compositionally biased region" description="Basic and acidic residues" evidence="11">
    <location>
        <begin position="738"/>
        <end position="764"/>
    </location>
</feature>
<feature type="binding site" evidence="10">
    <location>
        <position position="838"/>
    </location>
    <ligand>
        <name>ATP</name>
        <dbReference type="ChEBI" id="CHEBI:30616"/>
    </ligand>
</feature>
<evidence type="ECO:0000259" key="13">
    <source>
        <dbReference type="PROSITE" id="PS50011"/>
    </source>
</evidence>
<dbReference type="InterPro" id="IPR017441">
    <property type="entry name" value="Protein_kinase_ATP_BS"/>
</dbReference>
<evidence type="ECO:0000256" key="5">
    <source>
        <dbReference type="ARBA" id="ARBA00023136"/>
    </source>
</evidence>
<feature type="domain" description="Ig-like" evidence="14">
    <location>
        <begin position="498"/>
        <end position="576"/>
    </location>
</feature>
<evidence type="ECO:0000313" key="16">
    <source>
        <dbReference type="Proteomes" id="UP001217089"/>
    </source>
</evidence>
<name>A0ABQ9EU40_TEGGR</name>
<dbReference type="InterPro" id="IPR020635">
    <property type="entry name" value="Tyr_kinase_cat_dom"/>
</dbReference>
<keyword evidence="10" id="KW-0547">Nucleotide-binding</keyword>
<evidence type="ECO:0000313" key="15">
    <source>
        <dbReference type="EMBL" id="KAJ8308703.1"/>
    </source>
</evidence>
<keyword evidence="10" id="KW-0067">ATP-binding</keyword>
<evidence type="ECO:0000256" key="6">
    <source>
        <dbReference type="ARBA" id="ARBA00023157"/>
    </source>
</evidence>
<evidence type="ECO:0000256" key="1">
    <source>
        <dbReference type="ARBA" id="ARBA00004167"/>
    </source>
</evidence>
<comment type="subcellular location">
    <subcellularLocation>
        <location evidence="1">Membrane</location>
        <topology evidence="1">Single-pass membrane protein</topology>
    </subcellularLocation>
</comment>
<feature type="domain" description="Ig-like" evidence="14">
    <location>
        <begin position="105"/>
        <end position="193"/>
    </location>
</feature>
<dbReference type="PIRSF" id="PIRSF000615">
    <property type="entry name" value="TyrPK_CSF1-R"/>
    <property type="match status" value="1"/>
</dbReference>
<evidence type="ECO:0000256" key="8">
    <source>
        <dbReference type="ARBA" id="ARBA00023180"/>
    </source>
</evidence>
<dbReference type="PROSITE" id="PS00107">
    <property type="entry name" value="PROTEIN_KINASE_ATP"/>
    <property type="match status" value="1"/>
</dbReference>
<evidence type="ECO:0000256" key="7">
    <source>
        <dbReference type="ARBA" id="ARBA00023170"/>
    </source>
</evidence>
<keyword evidence="7" id="KW-0675">Receptor</keyword>
<feature type="transmembrane region" description="Helical" evidence="12">
    <location>
        <begin position="692"/>
        <end position="718"/>
    </location>
</feature>
<dbReference type="SMART" id="SM00219">
    <property type="entry name" value="TyrKc"/>
    <property type="match status" value="1"/>
</dbReference>
<dbReference type="CDD" id="cd00096">
    <property type="entry name" value="Ig"/>
    <property type="match status" value="3"/>
</dbReference>
<dbReference type="PROSITE" id="PS00109">
    <property type="entry name" value="PROTEIN_KINASE_TYR"/>
    <property type="match status" value="1"/>
</dbReference>